<keyword evidence="3" id="KW-0808">Transferase</keyword>
<keyword evidence="4" id="KW-0949">S-adenosyl-L-methionine</keyword>
<keyword evidence="2" id="KW-0489">Methyltransferase</keyword>
<evidence type="ECO:0000256" key="1">
    <source>
        <dbReference type="ARBA" id="ARBA00010633"/>
    </source>
</evidence>
<dbReference type="InterPro" id="IPR026170">
    <property type="entry name" value="FAM173A/B"/>
</dbReference>
<reference evidence="6 7" key="1">
    <citation type="submission" date="2024-02" db="EMBL/GenBank/DDBJ databases">
        <authorList>
            <person name="Daric V."/>
            <person name="Darras S."/>
        </authorList>
    </citation>
    <scope>NUCLEOTIDE SEQUENCE [LARGE SCALE GENOMIC DNA]</scope>
</reference>
<keyword evidence="5" id="KW-0812">Transmembrane</keyword>
<evidence type="ECO:0000256" key="4">
    <source>
        <dbReference type="ARBA" id="ARBA00022691"/>
    </source>
</evidence>
<dbReference type="PANTHER" id="PTHR13610">
    <property type="entry name" value="METHYLTRANSFERASE DOMAIN-CONTAINING PROTEIN"/>
    <property type="match status" value="1"/>
</dbReference>
<dbReference type="SUPFAM" id="SSF53335">
    <property type="entry name" value="S-adenosyl-L-methionine-dependent methyltransferases"/>
    <property type="match status" value="1"/>
</dbReference>
<sequence length="206" mass="22597">MTELNLLQETEGQLNKPKSKLGLAAFGLVAGCTVGLCVVTAPFLSPALRKICLPYVPATDAQVKNVIKALHHPPKLGRTLVDIGSGDGRIVFKAAKYGFHSTGYELNPWLVLYSKMQSWKNGLSYNAKFQRMDLWKGDYSNFDNVVIFGVEEMMPTLEIKLLNEMKPGSKIVACRFPLPNTAITSCHGEGADTVWTYDIIGSSENG</sequence>
<evidence type="ECO:0000256" key="3">
    <source>
        <dbReference type="ARBA" id="ARBA00022679"/>
    </source>
</evidence>
<dbReference type="PANTHER" id="PTHR13610:SF9">
    <property type="entry name" value="FI06469P"/>
    <property type="match status" value="1"/>
</dbReference>
<dbReference type="EMBL" id="CAWYQH010000057">
    <property type="protein sequence ID" value="CAK8679206.1"/>
    <property type="molecule type" value="Genomic_DNA"/>
</dbReference>
<evidence type="ECO:0000313" key="6">
    <source>
        <dbReference type="EMBL" id="CAK8679206.1"/>
    </source>
</evidence>
<evidence type="ECO:0000313" key="7">
    <source>
        <dbReference type="Proteomes" id="UP001642483"/>
    </source>
</evidence>
<keyword evidence="5" id="KW-1133">Transmembrane helix</keyword>
<comment type="caution">
    <text evidence="6">The sequence shown here is derived from an EMBL/GenBank/DDBJ whole genome shotgun (WGS) entry which is preliminary data.</text>
</comment>
<dbReference type="Proteomes" id="UP001642483">
    <property type="component" value="Unassembled WGS sequence"/>
</dbReference>
<evidence type="ECO:0000256" key="5">
    <source>
        <dbReference type="SAM" id="Phobius"/>
    </source>
</evidence>
<evidence type="ECO:0000256" key="2">
    <source>
        <dbReference type="ARBA" id="ARBA00022603"/>
    </source>
</evidence>
<accession>A0ABP0FKJ4</accession>
<gene>
    <name evidence="6" type="ORF">CVLEPA_LOCUS9460</name>
</gene>
<dbReference type="InterPro" id="IPR029063">
    <property type="entry name" value="SAM-dependent_MTases_sf"/>
</dbReference>
<comment type="similarity">
    <text evidence="1">Belongs to the ANT/ATPSC lysine N-methyltransferase family.</text>
</comment>
<name>A0ABP0FKJ4_CLALP</name>
<organism evidence="6 7">
    <name type="scientific">Clavelina lepadiformis</name>
    <name type="common">Light-bulb sea squirt</name>
    <name type="synonym">Ascidia lepadiformis</name>
    <dbReference type="NCBI Taxonomy" id="159417"/>
    <lineage>
        <taxon>Eukaryota</taxon>
        <taxon>Metazoa</taxon>
        <taxon>Chordata</taxon>
        <taxon>Tunicata</taxon>
        <taxon>Ascidiacea</taxon>
        <taxon>Aplousobranchia</taxon>
        <taxon>Clavelinidae</taxon>
        <taxon>Clavelina</taxon>
    </lineage>
</organism>
<keyword evidence="7" id="KW-1185">Reference proteome</keyword>
<protein>
    <submittedName>
        <fullName evidence="6">Uncharacterized protein</fullName>
    </submittedName>
</protein>
<proteinExistence type="inferred from homology"/>
<keyword evidence="5" id="KW-0472">Membrane</keyword>
<dbReference type="Gene3D" id="3.40.50.150">
    <property type="entry name" value="Vaccinia Virus protein VP39"/>
    <property type="match status" value="1"/>
</dbReference>
<feature type="transmembrane region" description="Helical" evidence="5">
    <location>
        <begin position="21"/>
        <end position="44"/>
    </location>
</feature>